<sequence length="94" mass="10242">MDNIPAANSEGFDLYPLVYKYDPPREWHERRPDRSYSASVVICREGVAPSAESGRVFQVPDAQWEDLGAAKRAAVQHGADIIAGLISGTSLKGL</sequence>
<protein>
    <submittedName>
        <fullName evidence="1">Uncharacterized protein</fullName>
    </submittedName>
</protein>
<organism evidence="1 2">
    <name type="scientific">Cupriavidus pauculus</name>
    <dbReference type="NCBI Taxonomy" id="82633"/>
    <lineage>
        <taxon>Bacteria</taxon>
        <taxon>Pseudomonadati</taxon>
        <taxon>Pseudomonadota</taxon>
        <taxon>Betaproteobacteria</taxon>
        <taxon>Burkholderiales</taxon>
        <taxon>Burkholderiaceae</taxon>
        <taxon>Cupriavidus</taxon>
    </lineage>
</organism>
<dbReference type="RefSeq" id="WP_101682499.1">
    <property type="nucleotide sequence ID" value="NZ_PJRP01000007.1"/>
</dbReference>
<evidence type="ECO:0000313" key="2">
    <source>
        <dbReference type="Proteomes" id="UP000234341"/>
    </source>
</evidence>
<name>A0A2N5CAY5_9BURK</name>
<dbReference type="OrthoDB" id="8926694at2"/>
<gene>
    <name evidence="1" type="ORF">CYJ10_16080</name>
</gene>
<reference evidence="1 2" key="1">
    <citation type="submission" date="2017-12" db="EMBL/GenBank/DDBJ databases">
        <title>Genome sequence of the active heterotrophic nitrifier-denitrifier, Cupriavidus pauculus UM1.</title>
        <authorList>
            <person name="Putonti C."/>
            <person name="Castignetti D."/>
        </authorList>
    </citation>
    <scope>NUCLEOTIDE SEQUENCE [LARGE SCALE GENOMIC DNA]</scope>
    <source>
        <strain evidence="1 2">UM1</strain>
    </source>
</reference>
<dbReference type="AlphaFoldDB" id="A0A2N5CAY5"/>
<dbReference type="Proteomes" id="UP000234341">
    <property type="component" value="Unassembled WGS sequence"/>
</dbReference>
<dbReference type="EMBL" id="PJRP01000007">
    <property type="protein sequence ID" value="PLP99356.1"/>
    <property type="molecule type" value="Genomic_DNA"/>
</dbReference>
<accession>A0A2N5CAY5</accession>
<comment type="caution">
    <text evidence="1">The sequence shown here is derived from an EMBL/GenBank/DDBJ whole genome shotgun (WGS) entry which is preliminary data.</text>
</comment>
<proteinExistence type="predicted"/>
<evidence type="ECO:0000313" key="1">
    <source>
        <dbReference type="EMBL" id="PLP99356.1"/>
    </source>
</evidence>